<dbReference type="InterPro" id="IPR018711">
    <property type="entry name" value="NAGPA"/>
</dbReference>
<gene>
    <name evidence="3" type="ORF">A2290_06520</name>
</gene>
<reference evidence="3 4" key="1">
    <citation type="journal article" date="2016" name="Nat. Commun.">
        <title>Thousands of microbial genomes shed light on interconnected biogeochemical processes in an aquifer system.</title>
        <authorList>
            <person name="Anantharaman K."/>
            <person name="Brown C.T."/>
            <person name="Hug L.A."/>
            <person name="Sharon I."/>
            <person name="Castelle C.J."/>
            <person name="Probst A.J."/>
            <person name="Thomas B.C."/>
            <person name="Singh A."/>
            <person name="Wilkins M.J."/>
            <person name="Karaoz U."/>
            <person name="Brodie E.L."/>
            <person name="Williams K.H."/>
            <person name="Hubbard S.S."/>
            <person name="Banfield J.F."/>
        </authorList>
    </citation>
    <scope>NUCLEOTIDE SEQUENCE [LARGE SCALE GENOMIC DNA]</scope>
</reference>
<evidence type="ECO:0000256" key="1">
    <source>
        <dbReference type="SAM" id="SignalP"/>
    </source>
</evidence>
<evidence type="ECO:0000259" key="2">
    <source>
        <dbReference type="Pfam" id="PF09992"/>
    </source>
</evidence>
<name>A0A1F4S803_UNCSA</name>
<protein>
    <recommendedName>
        <fullName evidence="2">Phosphodiester glycosidase domain-containing protein</fullName>
    </recommendedName>
</protein>
<dbReference type="AlphaFoldDB" id="A0A1F4S803"/>
<dbReference type="PANTHER" id="PTHR40446:SF2">
    <property type="entry name" value="N-ACETYLGLUCOSAMINE-1-PHOSPHODIESTER ALPHA-N-ACETYLGLUCOSAMINIDASE"/>
    <property type="match status" value="1"/>
</dbReference>
<feature type="signal peptide" evidence="1">
    <location>
        <begin position="1"/>
        <end position="21"/>
    </location>
</feature>
<comment type="caution">
    <text evidence="3">The sequence shown here is derived from an EMBL/GenBank/DDBJ whole genome shotgun (WGS) entry which is preliminary data.</text>
</comment>
<dbReference type="PANTHER" id="PTHR40446">
    <property type="entry name" value="N-ACETYLGLUCOSAMINE-1-PHOSPHODIESTER ALPHA-N-ACETYLGLUCOSAMINIDASE"/>
    <property type="match status" value="1"/>
</dbReference>
<dbReference type="EMBL" id="MEUA01000007">
    <property type="protein sequence ID" value="OGC16539.1"/>
    <property type="molecule type" value="Genomic_DNA"/>
</dbReference>
<evidence type="ECO:0000313" key="3">
    <source>
        <dbReference type="EMBL" id="OGC16539.1"/>
    </source>
</evidence>
<dbReference type="Proteomes" id="UP000177905">
    <property type="component" value="Unassembled WGS sequence"/>
</dbReference>
<sequence length="512" mass="57008">MKIISCLFLFIILFFQLSAIAAEKPVFVEKDGKYLESSILKTIRLGEDSQKLRIVLDIEGKAYYKFDKDERYLNIYLLNAKADPAIPNVFEVKDHIINYVKVTNHENGLLLKIYLPHVVSYNIFSLGDPSRLVVDFDRAFVETKDYETVADGVCFYRVLKTIGDKYVLANILEVDPKKTVISPGFGEPEIGFLDSVLRFFNSQDKEKQPGFYKTTVSQIAKQNDAIAAVNGTYFSWAGLPLGVFMVNSEIISYPIYDRTAVVITKENNLYIDNITMDSYFTHGDIKYSITGINEPRTSRKDIILYTPRYGASVQAKSTDFNIIVEDGFVKGRSCGDTIIPSNGFVLSAGDMYTEFLSSTVKNGDKIKVVVNIIPYSTTITGEVLHLIGGGPRLLKSGRIYISKYEEKFRPDIAQGRAARTAVGIKKDSKLLFVTVNGKPRGKDNEKSDDKEYSIGMTLTELAYFLKTLGAVDALNFDGGGSSTTVVRGNIKNIPVDGAERKVGNAILIKPVN</sequence>
<feature type="chain" id="PRO_5009514375" description="Phosphodiester glycosidase domain-containing protein" evidence="1">
    <location>
        <begin position="22"/>
        <end position="512"/>
    </location>
</feature>
<accession>A0A1F4S803</accession>
<feature type="domain" description="Phosphodiester glycosidase" evidence="2">
    <location>
        <begin position="321"/>
        <end position="508"/>
    </location>
</feature>
<proteinExistence type="predicted"/>
<evidence type="ECO:0000313" key="4">
    <source>
        <dbReference type="Proteomes" id="UP000177905"/>
    </source>
</evidence>
<dbReference type="Pfam" id="PF09992">
    <property type="entry name" value="NAGPA"/>
    <property type="match status" value="1"/>
</dbReference>
<keyword evidence="1" id="KW-0732">Signal</keyword>
<organism evidence="3 4">
    <name type="scientific">candidate division WOR-1 bacterium RIFOXYB2_FULL_36_35</name>
    <dbReference type="NCBI Taxonomy" id="1802578"/>
    <lineage>
        <taxon>Bacteria</taxon>
        <taxon>Bacillati</taxon>
        <taxon>Saganbacteria</taxon>
    </lineage>
</organism>